<dbReference type="InterPro" id="IPR000943">
    <property type="entry name" value="RNA_pol_sigma70"/>
</dbReference>
<dbReference type="InterPro" id="IPR007627">
    <property type="entry name" value="RNA_pol_sigma70_r2"/>
</dbReference>
<dbReference type="Pfam" id="PF00140">
    <property type="entry name" value="Sigma70_r1_2"/>
    <property type="match status" value="1"/>
</dbReference>
<dbReference type="OrthoDB" id="9809557at2"/>
<dbReference type="KEGG" id="ccro:CMC5_004450"/>
<keyword evidence="4" id="KW-0238">DNA-binding</keyword>
<dbReference type="GO" id="GO:0006352">
    <property type="term" value="P:DNA-templated transcription initiation"/>
    <property type="evidence" value="ECO:0007669"/>
    <property type="project" value="InterPro"/>
</dbReference>
<name>A0A0K1E623_CHOCO</name>
<evidence type="ECO:0000256" key="2">
    <source>
        <dbReference type="ARBA" id="ARBA00023015"/>
    </source>
</evidence>
<feature type="region of interest" description="Disordered" evidence="6">
    <location>
        <begin position="1"/>
        <end position="107"/>
    </location>
</feature>
<feature type="compositionally biased region" description="Low complexity" evidence="6">
    <location>
        <begin position="44"/>
        <end position="65"/>
    </location>
</feature>
<dbReference type="Gene3D" id="1.20.120.1810">
    <property type="match status" value="1"/>
</dbReference>
<proteinExistence type="inferred from homology"/>
<dbReference type="PROSITE" id="PS00715">
    <property type="entry name" value="SIGMA70_1"/>
    <property type="match status" value="1"/>
</dbReference>
<evidence type="ECO:0000313" key="9">
    <source>
        <dbReference type="Proteomes" id="UP000067626"/>
    </source>
</evidence>
<gene>
    <name evidence="8" type="ORF">CMC5_004450</name>
</gene>
<dbReference type="NCBIfam" id="TIGR02937">
    <property type="entry name" value="sigma70-ECF"/>
    <property type="match status" value="1"/>
</dbReference>
<dbReference type="PRINTS" id="PR00046">
    <property type="entry name" value="SIGMA70FCT"/>
</dbReference>
<dbReference type="GO" id="GO:0016987">
    <property type="term" value="F:sigma factor activity"/>
    <property type="evidence" value="ECO:0007669"/>
    <property type="project" value="UniProtKB-KW"/>
</dbReference>
<evidence type="ECO:0000256" key="5">
    <source>
        <dbReference type="ARBA" id="ARBA00023163"/>
    </source>
</evidence>
<dbReference type="PANTHER" id="PTHR30376:SF3">
    <property type="entry name" value="RNA POLYMERASE SIGMA FACTOR RPOH"/>
    <property type="match status" value="1"/>
</dbReference>
<accession>A0A0K1E623</accession>
<evidence type="ECO:0000313" key="8">
    <source>
        <dbReference type="EMBL" id="AKT36331.1"/>
    </source>
</evidence>
<keyword evidence="9" id="KW-1185">Reference proteome</keyword>
<dbReference type="NCBIfam" id="NF005143">
    <property type="entry name" value="PRK06596.1"/>
    <property type="match status" value="1"/>
</dbReference>
<dbReference type="InterPro" id="IPR013325">
    <property type="entry name" value="RNA_pol_sigma_r2"/>
</dbReference>
<dbReference type="PATRIC" id="fig|52.7.peg.474"/>
<dbReference type="Gene3D" id="1.20.140.160">
    <property type="match status" value="1"/>
</dbReference>
<reference evidence="8 9" key="1">
    <citation type="submission" date="2015-07" db="EMBL/GenBank/DDBJ databases">
        <title>Genome analysis of myxobacterium Chondromyces crocatus Cm c5 reveals a high potential for natural compound synthesis and the genetic basis for the loss of fruiting body formation.</title>
        <authorList>
            <person name="Zaburannyi N."/>
            <person name="Bunk B."/>
            <person name="Maier J."/>
            <person name="Overmann J."/>
            <person name="Mueller R."/>
        </authorList>
    </citation>
    <scope>NUCLEOTIDE SEQUENCE [LARGE SCALE GENOMIC DNA]</scope>
    <source>
        <strain evidence="8 9">Cm c5</strain>
    </source>
</reference>
<dbReference type="STRING" id="52.CMC5_004450"/>
<evidence type="ECO:0000256" key="6">
    <source>
        <dbReference type="SAM" id="MobiDB-lite"/>
    </source>
</evidence>
<keyword evidence="2" id="KW-0805">Transcription regulation</keyword>
<organism evidence="8 9">
    <name type="scientific">Chondromyces crocatus</name>
    <dbReference type="NCBI Taxonomy" id="52"/>
    <lineage>
        <taxon>Bacteria</taxon>
        <taxon>Pseudomonadati</taxon>
        <taxon>Myxococcota</taxon>
        <taxon>Polyangia</taxon>
        <taxon>Polyangiales</taxon>
        <taxon>Polyangiaceae</taxon>
        <taxon>Chondromyces</taxon>
    </lineage>
</organism>
<sequence length="442" mass="48873">MQTDEPAAPTSGAENQRVDGTEPSAVVAEVIVEPPNEPAGRSGTARPKATRAAKTTKPTRTPRAAKGTKSAKPSTAPKPTAEVVDRGQDDDEENDGGTARGGDGEDVVEAEGEIVEDGGEEHDHEDGGRAGFRDADVFSAARRAGAEAEDEFPVSSGAALSRTDPLQAYLREVQRYALLTPTEEKELTVKYAQTGDVKIAARLVTANLRLVVKLAYEYRRAYKNIMDLIQEGNIGLMQAVKRFDPYRGVKLSSYSAWWIRAYILRFILNNWRLVKLGTTQAQRKLFFNLNKEKAKLTAMGIDPTPTEIAKRLDVEEHEVIDMDRRLSSGESSLDAPAGDAEGRTISRVELIPGPSESPETYFETQEVGHLVHQRLAEFRKTLTGKEVDIFEKRLTAEDPMTLQELGNAFGISRERVRQLEARLTQRLREYLREELGDAVEAH</sequence>
<dbReference type="InterPro" id="IPR007630">
    <property type="entry name" value="RNA_pol_sigma70_r4"/>
</dbReference>
<dbReference type="Proteomes" id="UP000067626">
    <property type="component" value="Chromosome"/>
</dbReference>
<dbReference type="EMBL" id="CP012159">
    <property type="protein sequence ID" value="AKT36331.1"/>
    <property type="molecule type" value="Genomic_DNA"/>
</dbReference>
<dbReference type="AlphaFoldDB" id="A0A0K1E623"/>
<dbReference type="GO" id="GO:0003677">
    <property type="term" value="F:DNA binding"/>
    <property type="evidence" value="ECO:0007669"/>
    <property type="project" value="UniProtKB-KW"/>
</dbReference>
<dbReference type="InterPro" id="IPR050813">
    <property type="entry name" value="Sigma-70_Factor"/>
</dbReference>
<dbReference type="Pfam" id="PF04545">
    <property type="entry name" value="Sigma70_r4"/>
    <property type="match status" value="1"/>
</dbReference>
<dbReference type="PANTHER" id="PTHR30376">
    <property type="entry name" value="SIGMA FACTOR RPOH HEAT SHOCK RELATED"/>
    <property type="match status" value="1"/>
</dbReference>
<dbReference type="InterPro" id="IPR014284">
    <property type="entry name" value="RNA_pol_sigma-70_dom"/>
</dbReference>
<dbReference type="Pfam" id="PF04542">
    <property type="entry name" value="Sigma70_r2"/>
    <property type="match status" value="1"/>
</dbReference>
<dbReference type="SUPFAM" id="SSF88946">
    <property type="entry name" value="Sigma2 domain of RNA polymerase sigma factors"/>
    <property type="match status" value="1"/>
</dbReference>
<evidence type="ECO:0000256" key="1">
    <source>
        <dbReference type="ARBA" id="ARBA00007788"/>
    </source>
</evidence>
<keyword evidence="3" id="KW-0731">Sigma factor</keyword>
<comment type="similarity">
    <text evidence="1">Belongs to the sigma-70 factor family.</text>
</comment>
<feature type="domain" description="RNA polymerase sigma-70" evidence="7">
    <location>
        <begin position="227"/>
        <end position="240"/>
    </location>
</feature>
<dbReference type="SUPFAM" id="SSF88659">
    <property type="entry name" value="Sigma3 and sigma4 domains of RNA polymerase sigma factors"/>
    <property type="match status" value="1"/>
</dbReference>
<evidence type="ECO:0000256" key="4">
    <source>
        <dbReference type="ARBA" id="ARBA00023125"/>
    </source>
</evidence>
<dbReference type="InterPro" id="IPR013324">
    <property type="entry name" value="RNA_pol_sigma_r3/r4-like"/>
</dbReference>
<evidence type="ECO:0000259" key="7">
    <source>
        <dbReference type="PROSITE" id="PS00715"/>
    </source>
</evidence>
<keyword evidence="5" id="KW-0804">Transcription</keyword>
<evidence type="ECO:0000256" key="3">
    <source>
        <dbReference type="ARBA" id="ARBA00023082"/>
    </source>
</evidence>
<dbReference type="InterPro" id="IPR009042">
    <property type="entry name" value="RNA_pol_sigma70_r1_2"/>
</dbReference>
<protein>
    <recommendedName>
        <fullName evidence="7">RNA polymerase sigma-70 domain-containing protein</fullName>
    </recommendedName>
</protein>
<dbReference type="RefSeq" id="WP_082363365.1">
    <property type="nucleotide sequence ID" value="NZ_CP012159.1"/>
</dbReference>